<organism evidence="2 3">
    <name type="scientific">Mammaliicoccus sciuri</name>
    <name type="common">Staphylococcus sciuri</name>
    <dbReference type="NCBI Taxonomy" id="1296"/>
    <lineage>
        <taxon>Bacteria</taxon>
        <taxon>Bacillati</taxon>
        <taxon>Bacillota</taxon>
        <taxon>Bacilli</taxon>
        <taxon>Bacillales</taxon>
        <taxon>Staphylococcaceae</taxon>
        <taxon>Mammaliicoccus</taxon>
    </lineage>
</organism>
<reference evidence="2 3" key="1">
    <citation type="submission" date="2018-10" db="EMBL/GenBank/DDBJ databases">
        <title>A collection Staphylococci species genome sequencing.</title>
        <authorList>
            <person name="Cole K."/>
        </authorList>
    </citation>
    <scope>NUCLEOTIDE SEQUENCE [LARGE SCALE GENOMIC DNA]</scope>
    <source>
        <strain evidence="3">NCTC 12218</strain>
    </source>
</reference>
<dbReference type="RefSeq" id="WP_126476788.1">
    <property type="nucleotide sequence ID" value="NZ_RXWV01000023.1"/>
</dbReference>
<evidence type="ECO:0000259" key="1">
    <source>
        <dbReference type="Pfam" id="PF05709"/>
    </source>
</evidence>
<accession>A0AAJ4SIH6</accession>
<dbReference type="EMBL" id="RXWV01000023">
    <property type="protein sequence ID" value="RTX73764.1"/>
    <property type="molecule type" value="Genomic_DNA"/>
</dbReference>
<dbReference type="AlphaFoldDB" id="A0AAJ4SIH6"/>
<name>A0AAJ4SIH6_MAMSC</name>
<dbReference type="Gene3D" id="2.40.30.200">
    <property type="match status" value="1"/>
</dbReference>
<dbReference type="Proteomes" id="UP000274792">
    <property type="component" value="Unassembled WGS sequence"/>
</dbReference>
<dbReference type="InterPro" id="IPR008841">
    <property type="entry name" value="Siphovirus-type_tail_N"/>
</dbReference>
<evidence type="ECO:0000313" key="2">
    <source>
        <dbReference type="EMBL" id="RTX73764.1"/>
    </source>
</evidence>
<sequence>MNCDNGKWVKLIYSNNKTVNLMEKDGFEFIGFDKHEVNGNTYIQEISGVDGALMGTTTFGPFELNLHFRYTGVDSTDMDLFCFELENEIQSREPYYVVHSKMPGIKYFVAPTPKVEKSPITIRHCDFTITFTCNKGYSESLYETDEYDKTSDKWQFGNGLLVNDDIKYKHNTTSFKIFNGSSDTIRPFPHRHKLIIKLNVNAPNGFKLHNRTTGDIFEYKKAIKSNQQLIINGVYPTINGKRVGIHTNHEWLSLAPGYNDIEIIGTDITQPTAEFIFPFIYR</sequence>
<proteinExistence type="predicted"/>
<comment type="caution">
    <text evidence="2">The sequence shown here is derived from an EMBL/GenBank/DDBJ whole genome shotgun (WGS) entry which is preliminary data.</text>
</comment>
<dbReference type="Pfam" id="PF05709">
    <property type="entry name" value="Sipho_tail"/>
    <property type="match status" value="1"/>
</dbReference>
<evidence type="ECO:0000313" key="3">
    <source>
        <dbReference type="Proteomes" id="UP000274792"/>
    </source>
</evidence>
<feature type="domain" description="Siphovirus-type tail component RIFT-related" evidence="1">
    <location>
        <begin position="26"/>
        <end position="133"/>
    </location>
</feature>
<gene>
    <name evidence="2" type="ORF">CD117_04035</name>
</gene>
<protein>
    <submittedName>
        <fullName evidence="2">Phage tail family protein</fullName>
    </submittedName>
</protein>